<comment type="caution">
    <text evidence="1">The sequence shown here is derived from an EMBL/GenBank/DDBJ whole genome shotgun (WGS) entry which is preliminary data.</text>
</comment>
<protein>
    <submittedName>
        <fullName evidence="1">Uncharacterized protein</fullName>
    </submittedName>
</protein>
<dbReference type="AlphaFoldDB" id="A0AA39YUY7"/>
<sequence length="250" mass="28803">MASPDDNKASRLWARVRNALHRRHVSNTAIAENEYTDEEYVAQDSDFPTFPPPPPRQILQSSSTYRDQVRQRKFACPRGVFEDSSLYALYRLYELFLLDDVIAYRNALEAFWRQSDPSWAISQIPDPKTADPGFESPGLTYFDRHERCAFLAGCTYLLVRSFNGRVNLGLSRQMRPLMTAEEAEAARNVPLDERSWESVPEWAEKVPALPEFLKIPTHEGEVLTGPEDERADEDFLKKGILLWTPHIHFT</sequence>
<keyword evidence="2" id="KW-1185">Reference proteome</keyword>
<gene>
    <name evidence="1" type="ORF">QBC41DRAFT_50162</name>
</gene>
<accession>A0AA39YUY7</accession>
<evidence type="ECO:0000313" key="1">
    <source>
        <dbReference type="EMBL" id="KAK0659131.1"/>
    </source>
</evidence>
<dbReference type="EMBL" id="JAULSY010000191">
    <property type="protein sequence ID" value="KAK0659131.1"/>
    <property type="molecule type" value="Genomic_DNA"/>
</dbReference>
<proteinExistence type="predicted"/>
<reference evidence="1" key="1">
    <citation type="submission" date="2023-06" db="EMBL/GenBank/DDBJ databases">
        <title>Genome-scale phylogeny and comparative genomics of the fungal order Sordariales.</title>
        <authorList>
            <consortium name="Lawrence Berkeley National Laboratory"/>
            <person name="Hensen N."/>
            <person name="Bonometti L."/>
            <person name="Westerberg I."/>
            <person name="Brannstrom I.O."/>
            <person name="Guillou S."/>
            <person name="Cros-Aarteil S."/>
            <person name="Calhoun S."/>
            <person name="Haridas S."/>
            <person name="Kuo A."/>
            <person name="Mondo S."/>
            <person name="Pangilinan J."/>
            <person name="Riley R."/>
            <person name="Labutti K."/>
            <person name="Andreopoulos B."/>
            <person name="Lipzen A."/>
            <person name="Chen C."/>
            <person name="Yanf M."/>
            <person name="Daum C."/>
            <person name="Ng V."/>
            <person name="Clum A."/>
            <person name="Steindorff A."/>
            <person name="Ohm R."/>
            <person name="Martin F."/>
            <person name="Silar P."/>
            <person name="Natvig D."/>
            <person name="Lalanne C."/>
            <person name="Gautier V."/>
            <person name="Ament-Velasquez S.L."/>
            <person name="Kruys A."/>
            <person name="Hutchinson M.I."/>
            <person name="Powell A.J."/>
            <person name="Barry K."/>
            <person name="Miller A.N."/>
            <person name="Grigoriev I.V."/>
            <person name="Debuchy R."/>
            <person name="Gladieux P."/>
            <person name="Thoren M.H."/>
            <person name="Johannesson H."/>
        </authorList>
    </citation>
    <scope>NUCLEOTIDE SEQUENCE</scope>
    <source>
        <strain evidence="1">CBS 307.81</strain>
    </source>
</reference>
<organism evidence="1 2">
    <name type="scientific">Cercophora samala</name>
    <dbReference type="NCBI Taxonomy" id="330535"/>
    <lineage>
        <taxon>Eukaryota</taxon>
        <taxon>Fungi</taxon>
        <taxon>Dikarya</taxon>
        <taxon>Ascomycota</taxon>
        <taxon>Pezizomycotina</taxon>
        <taxon>Sordariomycetes</taxon>
        <taxon>Sordariomycetidae</taxon>
        <taxon>Sordariales</taxon>
        <taxon>Lasiosphaeriaceae</taxon>
        <taxon>Cercophora</taxon>
    </lineage>
</organism>
<dbReference type="Proteomes" id="UP001174997">
    <property type="component" value="Unassembled WGS sequence"/>
</dbReference>
<evidence type="ECO:0000313" key="2">
    <source>
        <dbReference type="Proteomes" id="UP001174997"/>
    </source>
</evidence>
<name>A0AA39YUY7_9PEZI</name>